<dbReference type="OMA" id="EARPRIC"/>
<gene>
    <name evidence="2" type="ORF">WOLCODRAFT_139032</name>
</gene>
<dbReference type="EMBL" id="KB468157">
    <property type="protein sequence ID" value="PCH44486.1"/>
    <property type="molecule type" value="Genomic_DNA"/>
</dbReference>
<feature type="region of interest" description="Disordered" evidence="1">
    <location>
        <begin position="171"/>
        <end position="214"/>
    </location>
</feature>
<evidence type="ECO:0000313" key="3">
    <source>
        <dbReference type="Proteomes" id="UP000218811"/>
    </source>
</evidence>
<feature type="region of interest" description="Disordered" evidence="1">
    <location>
        <begin position="242"/>
        <end position="309"/>
    </location>
</feature>
<evidence type="ECO:0000256" key="1">
    <source>
        <dbReference type="SAM" id="MobiDB-lite"/>
    </source>
</evidence>
<dbReference type="OrthoDB" id="2802795at2759"/>
<feature type="compositionally biased region" description="Low complexity" evidence="1">
    <location>
        <begin position="193"/>
        <end position="206"/>
    </location>
</feature>
<sequence>MDVQFPALPALALPAHEARPRICVSSLEDCIHSNPGRTDTERKTITTARLAGSRPTRPHRRRPTHTMKSCLKFSHWHTPPLTPDASACSTPAGSGRTSPSLSESESASDGALARAPMQKRVSFHADDTLEEVFYVDEWDRSPAPVTPRLTYQDVLELKQLRLSLPRIASSARGSAAAAPDPSLQTYANTDANSVSPPASRLASAPSHTPARWKNRGTVSVDPVILPYLEAVPIRLLPLLDESASASPPSPSPPSNTLAATAPSMTPAPPPASSPSAPPHPAPSPSSPSSTSTDPTPTTTATAPSTVPAFSTVPAPCTAPASPPRRVSLAFLPLLPVAPTSPAPAPPAAQKTEPTPRKRRISMSFVPLLEQKEEATAPPPAVLTAETQTGAPPQPPQEEERGNPNSRVAHVAQAGAEAREERRADADVPAGAGGPTAELRAADAAGAKSAGEGEAADYFASRAPSTAGQTPPLHTMYTEPLSPALYPPAVAPAAAAAGMLGASGLGIMVEEAVGGRREDGGRRDGGADAGGRIKNEEAATDLSERPVDAGVEVVRVDGGAR</sequence>
<organism evidence="2 3">
    <name type="scientific">Wolfiporia cocos (strain MD-104)</name>
    <name type="common">Brown rot fungus</name>
    <dbReference type="NCBI Taxonomy" id="742152"/>
    <lineage>
        <taxon>Eukaryota</taxon>
        <taxon>Fungi</taxon>
        <taxon>Dikarya</taxon>
        <taxon>Basidiomycota</taxon>
        <taxon>Agaricomycotina</taxon>
        <taxon>Agaricomycetes</taxon>
        <taxon>Polyporales</taxon>
        <taxon>Phaeolaceae</taxon>
        <taxon>Wolfiporia</taxon>
    </lineage>
</organism>
<feature type="region of interest" description="Disordered" evidence="1">
    <location>
        <begin position="82"/>
        <end position="116"/>
    </location>
</feature>
<feature type="compositionally biased region" description="Low complexity" evidence="1">
    <location>
        <begin position="286"/>
        <end position="309"/>
    </location>
</feature>
<reference evidence="2 3" key="1">
    <citation type="journal article" date="2012" name="Science">
        <title>The Paleozoic origin of enzymatic lignin decomposition reconstructed from 31 fungal genomes.</title>
        <authorList>
            <person name="Floudas D."/>
            <person name="Binder M."/>
            <person name="Riley R."/>
            <person name="Barry K."/>
            <person name="Blanchette R.A."/>
            <person name="Henrissat B."/>
            <person name="Martinez A.T."/>
            <person name="Otillar R."/>
            <person name="Spatafora J.W."/>
            <person name="Yadav J.S."/>
            <person name="Aerts A."/>
            <person name="Benoit I."/>
            <person name="Boyd A."/>
            <person name="Carlson A."/>
            <person name="Copeland A."/>
            <person name="Coutinho P.M."/>
            <person name="de Vries R.P."/>
            <person name="Ferreira P."/>
            <person name="Findley K."/>
            <person name="Foster B."/>
            <person name="Gaskell J."/>
            <person name="Glotzer D."/>
            <person name="Gorecki P."/>
            <person name="Heitman J."/>
            <person name="Hesse C."/>
            <person name="Hori C."/>
            <person name="Igarashi K."/>
            <person name="Jurgens J.A."/>
            <person name="Kallen N."/>
            <person name="Kersten P."/>
            <person name="Kohler A."/>
            <person name="Kuees U."/>
            <person name="Kumar T.K.A."/>
            <person name="Kuo A."/>
            <person name="LaButti K."/>
            <person name="Larrondo L.F."/>
            <person name="Lindquist E."/>
            <person name="Ling A."/>
            <person name="Lombard V."/>
            <person name="Lucas S."/>
            <person name="Lundell T."/>
            <person name="Martin R."/>
            <person name="McLaughlin D.J."/>
            <person name="Morgenstern I."/>
            <person name="Morin E."/>
            <person name="Murat C."/>
            <person name="Nagy L.G."/>
            <person name="Nolan M."/>
            <person name="Ohm R.A."/>
            <person name="Patyshakuliyeva A."/>
            <person name="Rokas A."/>
            <person name="Ruiz-Duenas F.J."/>
            <person name="Sabat G."/>
            <person name="Salamov A."/>
            <person name="Samejima M."/>
            <person name="Schmutz J."/>
            <person name="Slot J.C."/>
            <person name="St John F."/>
            <person name="Stenlid J."/>
            <person name="Sun H."/>
            <person name="Sun S."/>
            <person name="Syed K."/>
            <person name="Tsang A."/>
            <person name="Wiebenga A."/>
            <person name="Young D."/>
            <person name="Pisabarro A."/>
            <person name="Eastwood D.C."/>
            <person name="Martin F."/>
            <person name="Cullen D."/>
            <person name="Grigoriev I.V."/>
            <person name="Hibbett D.S."/>
        </authorList>
    </citation>
    <scope>NUCLEOTIDE SEQUENCE [LARGE SCALE GENOMIC DNA]</scope>
    <source>
        <strain evidence="2 3">MD-104</strain>
    </source>
</reference>
<protein>
    <submittedName>
        <fullName evidence="2">Uncharacterized protein</fullName>
    </submittedName>
</protein>
<dbReference type="PRINTS" id="PR01217">
    <property type="entry name" value="PRICHEXTENSN"/>
</dbReference>
<accession>A0A2H3JQR3</accession>
<dbReference type="AlphaFoldDB" id="A0A2H3JQR3"/>
<dbReference type="STRING" id="742152.A0A2H3JQR3"/>
<name>A0A2H3JQR3_WOLCO</name>
<keyword evidence="3" id="KW-1185">Reference proteome</keyword>
<feature type="compositionally biased region" description="Low complexity" evidence="1">
    <location>
        <begin position="254"/>
        <end position="264"/>
    </location>
</feature>
<feature type="compositionally biased region" description="Polar residues" evidence="1">
    <location>
        <begin position="182"/>
        <end position="192"/>
    </location>
</feature>
<feature type="compositionally biased region" description="Low complexity" evidence="1">
    <location>
        <begin position="93"/>
        <end position="113"/>
    </location>
</feature>
<dbReference type="Proteomes" id="UP000218811">
    <property type="component" value="Unassembled WGS sequence"/>
</dbReference>
<feature type="region of interest" description="Disordered" evidence="1">
    <location>
        <begin position="513"/>
        <end position="545"/>
    </location>
</feature>
<feature type="compositionally biased region" description="Basic and acidic residues" evidence="1">
    <location>
        <begin position="416"/>
        <end position="425"/>
    </location>
</feature>
<proteinExistence type="predicted"/>
<feature type="region of interest" description="Disordered" evidence="1">
    <location>
        <begin position="370"/>
        <end position="475"/>
    </location>
</feature>
<feature type="region of interest" description="Disordered" evidence="1">
    <location>
        <begin position="337"/>
        <end position="357"/>
    </location>
</feature>
<feature type="compositionally biased region" description="Low complexity" evidence="1">
    <location>
        <begin position="441"/>
        <end position="456"/>
    </location>
</feature>
<evidence type="ECO:0000313" key="2">
    <source>
        <dbReference type="EMBL" id="PCH44486.1"/>
    </source>
</evidence>
<feature type="compositionally biased region" description="Pro residues" evidence="1">
    <location>
        <begin position="265"/>
        <end position="285"/>
    </location>
</feature>